<dbReference type="AlphaFoldDB" id="A0A1G9WDP0"/>
<evidence type="ECO:0000313" key="2">
    <source>
        <dbReference type="EMBL" id="SDM82417.1"/>
    </source>
</evidence>
<reference evidence="2 3" key="1">
    <citation type="submission" date="2016-10" db="EMBL/GenBank/DDBJ databases">
        <authorList>
            <person name="de Groot N.N."/>
        </authorList>
    </citation>
    <scope>NUCLEOTIDE SEQUENCE [LARGE SCALE GENOMIC DNA]</scope>
    <source>
        <strain evidence="2 3">CGMCC 1.3442</strain>
    </source>
</reference>
<dbReference type="InterPro" id="IPR052342">
    <property type="entry name" value="MCH/BMMD"/>
</dbReference>
<dbReference type="PANTHER" id="PTHR43664:SF1">
    <property type="entry name" value="BETA-METHYLMALYL-COA DEHYDRATASE"/>
    <property type="match status" value="1"/>
</dbReference>
<evidence type="ECO:0000259" key="1">
    <source>
        <dbReference type="Pfam" id="PF01575"/>
    </source>
</evidence>
<dbReference type="Proteomes" id="UP000199334">
    <property type="component" value="Unassembled WGS sequence"/>
</dbReference>
<gene>
    <name evidence="2" type="ORF">SAMN05216498_0698</name>
</gene>
<dbReference type="STRING" id="237069.SAMN05216498_0698"/>
<dbReference type="EMBL" id="FNIG01000001">
    <property type="protein sequence ID" value="SDM82417.1"/>
    <property type="molecule type" value="Genomic_DNA"/>
</dbReference>
<protein>
    <submittedName>
        <fullName evidence="2">Acyl dehydratase</fullName>
    </submittedName>
</protein>
<dbReference type="RefSeq" id="WP_093855212.1">
    <property type="nucleotide sequence ID" value="NZ_BJVZ01000003.1"/>
</dbReference>
<dbReference type="InterPro" id="IPR002539">
    <property type="entry name" value="MaoC-like_dom"/>
</dbReference>
<accession>A0A1G9WDP0</accession>
<keyword evidence="3" id="KW-1185">Reference proteome</keyword>
<sequence>MKLNEFEVGQTFHTDPVTVTKEAILDFAKNNDPQYFHIDEVVAKQGPFGSLIASGFQTLSIVWVEFIKKDILGRDCLGGMGMNQIVWRIPVYPGDQLHATFTVSSKKELDHVKGILSLGIKVFNQGEKEVMSCDTMIMMRA</sequence>
<name>A0A1G9WDP0_9BACI</name>
<dbReference type="PANTHER" id="PTHR43664">
    <property type="entry name" value="MONOAMINE OXIDASE-RELATED"/>
    <property type="match status" value="1"/>
</dbReference>
<dbReference type="SUPFAM" id="SSF54637">
    <property type="entry name" value="Thioesterase/thiol ester dehydrase-isomerase"/>
    <property type="match status" value="1"/>
</dbReference>
<dbReference type="InterPro" id="IPR029069">
    <property type="entry name" value="HotDog_dom_sf"/>
</dbReference>
<dbReference type="Gene3D" id="3.10.129.10">
    <property type="entry name" value="Hotdog Thioesterase"/>
    <property type="match status" value="1"/>
</dbReference>
<organism evidence="2 3">
    <name type="scientific">Tenuibacillus multivorans</name>
    <dbReference type="NCBI Taxonomy" id="237069"/>
    <lineage>
        <taxon>Bacteria</taxon>
        <taxon>Bacillati</taxon>
        <taxon>Bacillota</taxon>
        <taxon>Bacilli</taxon>
        <taxon>Bacillales</taxon>
        <taxon>Bacillaceae</taxon>
        <taxon>Tenuibacillus</taxon>
    </lineage>
</organism>
<feature type="domain" description="MaoC-like" evidence="1">
    <location>
        <begin position="7"/>
        <end position="112"/>
    </location>
</feature>
<dbReference type="OrthoDB" id="9801625at2"/>
<evidence type="ECO:0000313" key="3">
    <source>
        <dbReference type="Proteomes" id="UP000199334"/>
    </source>
</evidence>
<dbReference type="Pfam" id="PF01575">
    <property type="entry name" value="MaoC_dehydratas"/>
    <property type="match status" value="1"/>
</dbReference>
<proteinExistence type="predicted"/>